<evidence type="ECO:0000313" key="1">
    <source>
        <dbReference type="EMBL" id="KAI8530116.1"/>
    </source>
</evidence>
<accession>A0ACC0LNJ6</accession>
<name>A0ACC0LNJ6_RHOML</name>
<reference evidence="1" key="1">
    <citation type="submission" date="2022-02" db="EMBL/GenBank/DDBJ databases">
        <title>Plant Genome Project.</title>
        <authorList>
            <person name="Zhang R.-G."/>
        </authorList>
    </citation>
    <scope>NUCLEOTIDE SEQUENCE</scope>
    <source>
        <strain evidence="1">AT1</strain>
    </source>
</reference>
<evidence type="ECO:0000313" key="2">
    <source>
        <dbReference type="Proteomes" id="UP001062846"/>
    </source>
</evidence>
<gene>
    <name evidence="1" type="ORF">RHMOL_Rhmol11G0030400</name>
</gene>
<protein>
    <submittedName>
        <fullName evidence="1">Uncharacterized protein</fullName>
    </submittedName>
</protein>
<proteinExistence type="predicted"/>
<keyword evidence="2" id="KW-1185">Reference proteome</keyword>
<comment type="caution">
    <text evidence="1">The sequence shown here is derived from an EMBL/GenBank/DDBJ whole genome shotgun (WGS) entry which is preliminary data.</text>
</comment>
<sequence length="158" mass="18306">MDNQPPIPTLDRNRNPSNTQEEDEAAQLATEVENLRAFMTTTSDFPMGDDYLAGMFPTLYQMRQAHQRITALADTIIRSIVEDHEIRSMLTYILGVQVGRKRIPKNPLRKKEIPRDPLSKKRILESPLKKRKIQKSLHFQNQTTITVWAPSSHSRRNQ</sequence>
<dbReference type="EMBL" id="CM046398">
    <property type="protein sequence ID" value="KAI8530116.1"/>
    <property type="molecule type" value="Genomic_DNA"/>
</dbReference>
<dbReference type="Proteomes" id="UP001062846">
    <property type="component" value="Chromosome 11"/>
</dbReference>
<organism evidence="1 2">
    <name type="scientific">Rhododendron molle</name>
    <name type="common">Chinese azalea</name>
    <name type="synonym">Azalea mollis</name>
    <dbReference type="NCBI Taxonomy" id="49168"/>
    <lineage>
        <taxon>Eukaryota</taxon>
        <taxon>Viridiplantae</taxon>
        <taxon>Streptophyta</taxon>
        <taxon>Embryophyta</taxon>
        <taxon>Tracheophyta</taxon>
        <taxon>Spermatophyta</taxon>
        <taxon>Magnoliopsida</taxon>
        <taxon>eudicotyledons</taxon>
        <taxon>Gunneridae</taxon>
        <taxon>Pentapetalae</taxon>
        <taxon>asterids</taxon>
        <taxon>Ericales</taxon>
        <taxon>Ericaceae</taxon>
        <taxon>Ericoideae</taxon>
        <taxon>Rhodoreae</taxon>
        <taxon>Rhododendron</taxon>
    </lineage>
</organism>